<dbReference type="SMART" id="SM00387">
    <property type="entry name" value="HATPase_c"/>
    <property type="match status" value="1"/>
</dbReference>
<evidence type="ECO:0000313" key="15">
    <source>
        <dbReference type="EMBL" id="RIV84515.1"/>
    </source>
</evidence>
<protein>
    <recommendedName>
        <fullName evidence="3">histidine kinase</fullName>
        <ecNumber evidence="3">2.7.13.3</ecNumber>
    </recommendedName>
</protein>
<dbReference type="Pfam" id="PF08448">
    <property type="entry name" value="PAS_4"/>
    <property type="match status" value="1"/>
</dbReference>
<evidence type="ECO:0000256" key="6">
    <source>
        <dbReference type="ARBA" id="ARBA00022692"/>
    </source>
</evidence>
<dbReference type="SMART" id="SM00388">
    <property type="entry name" value="HisKA"/>
    <property type="match status" value="1"/>
</dbReference>
<feature type="domain" description="PAS" evidence="14">
    <location>
        <begin position="24"/>
        <end position="74"/>
    </location>
</feature>
<dbReference type="SMART" id="SM00091">
    <property type="entry name" value="PAS"/>
    <property type="match status" value="1"/>
</dbReference>
<comment type="caution">
    <text evidence="15">The sequence shown here is derived from an EMBL/GenBank/DDBJ whole genome shotgun (WGS) entry which is preliminary data.</text>
</comment>
<evidence type="ECO:0000256" key="10">
    <source>
        <dbReference type="ARBA" id="ARBA00022989"/>
    </source>
</evidence>
<evidence type="ECO:0000313" key="16">
    <source>
        <dbReference type="Proteomes" id="UP000286576"/>
    </source>
</evidence>
<keyword evidence="7" id="KW-0547">Nucleotide-binding</keyword>
<dbReference type="NCBIfam" id="TIGR00229">
    <property type="entry name" value="sensory_box"/>
    <property type="match status" value="1"/>
</dbReference>
<dbReference type="EC" id="2.7.13.3" evidence="3"/>
<dbReference type="EMBL" id="QXFL01000006">
    <property type="protein sequence ID" value="RIV84515.1"/>
    <property type="molecule type" value="Genomic_DNA"/>
</dbReference>
<dbReference type="InterPro" id="IPR005467">
    <property type="entry name" value="His_kinase_dom"/>
</dbReference>
<dbReference type="Gene3D" id="3.30.565.10">
    <property type="entry name" value="Histidine kinase-like ATPase, C-terminal domain"/>
    <property type="match status" value="1"/>
</dbReference>
<dbReference type="GO" id="GO:0016020">
    <property type="term" value="C:membrane"/>
    <property type="evidence" value="ECO:0007669"/>
    <property type="project" value="UniProtKB-SubCell"/>
</dbReference>
<dbReference type="OrthoDB" id="9795133at2"/>
<dbReference type="AlphaFoldDB" id="A0A418NPZ5"/>
<keyword evidence="12" id="KW-0472">Membrane</keyword>
<evidence type="ECO:0000256" key="7">
    <source>
        <dbReference type="ARBA" id="ARBA00022741"/>
    </source>
</evidence>
<feature type="domain" description="Histidine kinase" evidence="13">
    <location>
        <begin position="138"/>
        <end position="348"/>
    </location>
</feature>
<dbReference type="Gene3D" id="3.30.450.20">
    <property type="entry name" value="PAS domain"/>
    <property type="match status" value="1"/>
</dbReference>
<evidence type="ECO:0000259" key="14">
    <source>
        <dbReference type="PROSITE" id="PS50112"/>
    </source>
</evidence>
<dbReference type="InterPro" id="IPR000014">
    <property type="entry name" value="PAS"/>
</dbReference>
<dbReference type="PANTHER" id="PTHR42878">
    <property type="entry name" value="TWO-COMPONENT HISTIDINE KINASE"/>
    <property type="match status" value="1"/>
</dbReference>
<evidence type="ECO:0000256" key="3">
    <source>
        <dbReference type="ARBA" id="ARBA00012438"/>
    </source>
</evidence>
<dbReference type="InterPro" id="IPR036097">
    <property type="entry name" value="HisK_dim/P_sf"/>
</dbReference>
<dbReference type="PRINTS" id="PR00344">
    <property type="entry name" value="BCTRLSENSOR"/>
</dbReference>
<keyword evidence="16" id="KW-1185">Reference proteome</keyword>
<evidence type="ECO:0000256" key="12">
    <source>
        <dbReference type="ARBA" id="ARBA00023136"/>
    </source>
</evidence>
<proteinExistence type="predicted"/>
<comment type="catalytic activity">
    <reaction evidence="1">
        <text>ATP + protein L-histidine = ADP + protein N-phospho-L-histidine.</text>
        <dbReference type="EC" id="2.7.13.3"/>
    </reaction>
</comment>
<evidence type="ECO:0000256" key="11">
    <source>
        <dbReference type="ARBA" id="ARBA00023012"/>
    </source>
</evidence>
<keyword evidence="9" id="KW-0067">ATP-binding</keyword>
<sequence>MDQLDQLSTRTWHVSPDMLCYFHADGTFAHVNPAWEDTLGWSLEEMIGKPFSAFLHPDDVYSSEAAFARLTSGEPVLGFENRYRAKDETYHRLSWVAVPEAEGRYFCSARDITRDFERSALVEQQGEEAELREQFLAVLGHDLRNPLAGLDSGISIIQRRSSQEDLVPVLEQMRRSVTRMDELISNMMDFARVRLGDGIGLDMAVQDDMGALLQQVCEEIAIGKPTAEVNFISDADRVVRCDAPRIQQSLSNLLANAVTHGDMSRPVTVEYRTQPEHFVIAVRNAGGQISEQGRANLFQPFFRGTPDESKQGLGLGLYIVSQIVSAHGGEIDVASENGETRFTMTIPG</sequence>
<evidence type="ECO:0000256" key="1">
    <source>
        <dbReference type="ARBA" id="ARBA00000085"/>
    </source>
</evidence>
<dbReference type="Gene3D" id="1.10.287.130">
    <property type="match status" value="1"/>
</dbReference>
<dbReference type="CDD" id="cd00082">
    <property type="entry name" value="HisKA"/>
    <property type="match status" value="1"/>
</dbReference>
<dbReference type="Pfam" id="PF02518">
    <property type="entry name" value="HATPase_c"/>
    <property type="match status" value="1"/>
</dbReference>
<comment type="subcellular location">
    <subcellularLocation>
        <location evidence="2">Membrane</location>
        <topology evidence="2">Multi-pass membrane protein</topology>
    </subcellularLocation>
</comment>
<evidence type="ECO:0000256" key="5">
    <source>
        <dbReference type="ARBA" id="ARBA00022679"/>
    </source>
</evidence>
<dbReference type="SUPFAM" id="SSF55785">
    <property type="entry name" value="PYP-like sensor domain (PAS domain)"/>
    <property type="match status" value="1"/>
</dbReference>
<dbReference type="GO" id="GO:0000155">
    <property type="term" value="F:phosphorelay sensor kinase activity"/>
    <property type="evidence" value="ECO:0007669"/>
    <property type="project" value="InterPro"/>
</dbReference>
<dbReference type="InterPro" id="IPR003661">
    <property type="entry name" value="HisK_dim/P_dom"/>
</dbReference>
<dbReference type="RefSeq" id="WP_119587465.1">
    <property type="nucleotide sequence ID" value="NZ_CAWODQ010000026.1"/>
</dbReference>
<evidence type="ECO:0000256" key="4">
    <source>
        <dbReference type="ARBA" id="ARBA00022553"/>
    </source>
</evidence>
<keyword evidence="5" id="KW-0808">Transferase</keyword>
<dbReference type="GO" id="GO:0005524">
    <property type="term" value="F:ATP binding"/>
    <property type="evidence" value="ECO:0007669"/>
    <property type="project" value="UniProtKB-KW"/>
</dbReference>
<name>A0A418NPZ5_9SPHN</name>
<dbReference type="InterPro" id="IPR004358">
    <property type="entry name" value="Sig_transdc_His_kin-like_C"/>
</dbReference>
<dbReference type="GO" id="GO:0030295">
    <property type="term" value="F:protein kinase activator activity"/>
    <property type="evidence" value="ECO:0007669"/>
    <property type="project" value="TreeGrafter"/>
</dbReference>
<evidence type="ECO:0000256" key="8">
    <source>
        <dbReference type="ARBA" id="ARBA00022777"/>
    </source>
</evidence>
<keyword evidence="10" id="KW-1133">Transmembrane helix</keyword>
<evidence type="ECO:0000259" key="13">
    <source>
        <dbReference type="PROSITE" id="PS50109"/>
    </source>
</evidence>
<keyword evidence="4" id="KW-0597">Phosphoprotein</keyword>
<dbReference type="PANTHER" id="PTHR42878:SF7">
    <property type="entry name" value="SENSOR HISTIDINE KINASE GLRK"/>
    <property type="match status" value="1"/>
</dbReference>
<dbReference type="PROSITE" id="PS50112">
    <property type="entry name" value="PAS"/>
    <property type="match status" value="1"/>
</dbReference>
<dbReference type="PROSITE" id="PS50109">
    <property type="entry name" value="HIS_KIN"/>
    <property type="match status" value="1"/>
</dbReference>
<keyword evidence="11" id="KW-0902">Two-component regulatory system</keyword>
<evidence type="ECO:0000256" key="2">
    <source>
        <dbReference type="ARBA" id="ARBA00004141"/>
    </source>
</evidence>
<gene>
    <name evidence="15" type="ORF">D2V07_13055</name>
</gene>
<evidence type="ECO:0000256" key="9">
    <source>
        <dbReference type="ARBA" id="ARBA00022840"/>
    </source>
</evidence>
<dbReference type="CDD" id="cd00075">
    <property type="entry name" value="HATPase"/>
    <property type="match status" value="1"/>
</dbReference>
<dbReference type="InterPro" id="IPR036890">
    <property type="entry name" value="HATPase_C_sf"/>
</dbReference>
<keyword evidence="6" id="KW-0812">Transmembrane</keyword>
<dbReference type="Pfam" id="PF00512">
    <property type="entry name" value="HisKA"/>
    <property type="match status" value="1"/>
</dbReference>
<dbReference type="InterPro" id="IPR013656">
    <property type="entry name" value="PAS_4"/>
</dbReference>
<dbReference type="InterPro" id="IPR050351">
    <property type="entry name" value="BphY/WalK/GraS-like"/>
</dbReference>
<dbReference type="GO" id="GO:0007234">
    <property type="term" value="P:osmosensory signaling via phosphorelay pathway"/>
    <property type="evidence" value="ECO:0007669"/>
    <property type="project" value="TreeGrafter"/>
</dbReference>
<keyword evidence="8 15" id="KW-0418">Kinase</keyword>
<organism evidence="15 16">
    <name type="scientific">Aurantiacibacter zhengii</name>
    <dbReference type="NCBI Taxonomy" id="2307003"/>
    <lineage>
        <taxon>Bacteria</taxon>
        <taxon>Pseudomonadati</taxon>
        <taxon>Pseudomonadota</taxon>
        <taxon>Alphaproteobacteria</taxon>
        <taxon>Sphingomonadales</taxon>
        <taxon>Erythrobacteraceae</taxon>
        <taxon>Aurantiacibacter</taxon>
    </lineage>
</organism>
<dbReference type="SUPFAM" id="SSF47384">
    <property type="entry name" value="Homodimeric domain of signal transducing histidine kinase"/>
    <property type="match status" value="1"/>
</dbReference>
<reference evidence="15 16" key="1">
    <citation type="submission" date="2018-08" db="EMBL/GenBank/DDBJ databases">
        <title>Erythrobacter zhengii sp.nov., a bacterium isolated from deep-sea sediment.</title>
        <authorList>
            <person name="Fang C."/>
            <person name="Wu Y.-H."/>
            <person name="Sun C."/>
            <person name="Wang H."/>
            <person name="Cheng H."/>
            <person name="Meng F.-X."/>
            <person name="Wang C.-S."/>
            <person name="Xu X.-W."/>
        </authorList>
    </citation>
    <scope>NUCLEOTIDE SEQUENCE [LARGE SCALE GENOMIC DNA]</scope>
    <source>
        <strain evidence="15 16">V18</strain>
    </source>
</reference>
<dbReference type="GO" id="GO:0000156">
    <property type="term" value="F:phosphorelay response regulator activity"/>
    <property type="evidence" value="ECO:0007669"/>
    <property type="project" value="TreeGrafter"/>
</dbReference>
<dbReference type="Proteomes" id="UP000286576">
    <property type="component" value="Unassembled WGS sequence"/>
</dbReference>
<dbReference type="InterPro" id="IPR035965">
    <property type="entry name" value="PAS-like_dom_sf"/>
</dbReference>
<accession>A0A418NPZ5</accession>
<dbReference type="CDD" id="cd00130">
    <property type="entry name" value="PAS"/>
    <property type="match status" value="1"/>
</dbReference>
<dbReference type="SUPFAM" id="SSF55874">
    <property type="entry name" value="ATPase domain of HSP90 chaperone/DNA topoisomerase II/histidine kinase"/>
    <property type="match status" value="1"/>
</dbReference>
<dbReference type="InterPro" id="IPR003594">
    <property type="entry name" value="HATPase_dom"/>
</dbReference>